<dbReference type="EMBL" id="GBRH01243114">
    <property type="protein sequence ID" value="JAD54781.1"/>
    <property type="molecule type" value="Transcribed_RNA"/>
</dbReference>
<reference evidence="1" key="1">
    <citation type="submission" date="2014-09" db="EMBL/GenBank/DDBJ databases">
        <authorList>
            <person name="Magalhaes I.L.F."/>
            <person name="Oliveira U."/>
            <person name="Santos F.R."/>
            <person name="Vidigal T.H.D.A."/>
            <person name="Brescovit A.D."/>
            <person name="Santos A.J."/>
        </authorList>
    </citation>
    <scope>NUCLEOTIDE SEQUENCE</scope>
    <source>
        <tissue evidence="1">Shoot tissue taken approximately 20 cm above the soil surface</tissue>
    </source>
</reference>
<reference evidence="1" key="2">
    <citation type="journal article" date="2015" name="Data Brief">
        <title>Shoot transcriptome of the giant reed, Arundo donax.</title>
        <authorList>
            <person name="Barrero R.A."/>
            <person name="Guerrero F.D."/>
            <person name="Moolhuijzen P."/>
            <person name="Goolsby J.A."/>
            <person name="Tidwell J."/>
            <person name="Bellgard S.E."/>
            <person name="Bellgard M.I."/>
        </authorList>
    </citation>
    <scope>NUCLEOTIDE SEQUENCE</scope>
    <source>
        <tissue evidence="1">Shoot tissue taken approximately 20 cm above the soil surface</tissue>
    </source>
</reference>
<dbReference type="AlphaFoldDB" id="A0A0A9AUH8"/>
<organism evidence="1">
    <name type="scientific">Arundo donax</name>
    <name type="common">Giant reed</name>
    <name type="synonym">Donax arundinaceus</name>
    <dbReference type="NCBI Taxonomy" id="35708"/>
    <lineage>
        <taxon>Eukaryota</taxon>
        <taxon>Viridiplantae</taxon>
        <taxon>Streptophyta</taxon>
        <taxon>Embryophyta</taxon>
        <taxon>Tracheophyta</taxon>
        <taxon>Spermatophyta</taxon>
        <taxon>Magnoliopsida</taxon>
        <taxon>Liliopsida</taxon>
        <taxon>Poales</taxon>
        <taxon>Poaceae</taxon>
        <taxon>PACMAD clade</taxon>
        <taxon>Arundinoideae</taxon>
        <taxon>Arundineae</taxon>
        <taxon>Arundo</taxon>
    </lineage>
</organism>
<sequence length="57" mass="6505">MVVLVANLFWDSSGLCSKRIILYNTIALKHFLYTGFTKTPFNRDIPIPNYQGTPAEQ</sequence>
<accession>A0A0A9AUH8</accession>
<name>A0A0A9AUH8_ARUDO</name>
<proteinExistence type="predicted"/>
<protein>
    <submittedName>
        <fullName evidence="1">Uncharacterized protein</fullName>
    </submittedName>
</protein>
<evidence type="ECO:0000313" key="1">
    <source>
        <dbReference type="EMBL" id="JAD54781.1"/>
    </source>
</evidence>